<dbReference type="EMBL" id="GBXM01090262">
    <property type="protein sequence ID" value="JAH18315.1"/>
    <property type="molecule type" value="Transcribed_RNA"/>
</dbReference>
<organism evidence="1">
    <name type="scientific">Anguilla anguilla</name>
    <name type="common">European freshwater eel</name>
    <name type="synonym">Muraena anguilla</name>
    <dbReference type="NCBI Taxonomy" id="7936"/>
    <lineage>
        <taxon>Eukaryota</taxon>
        <taxon>Metazoa</taxon>
        <taxon>Chordata</taxon>
        <taxon>Craniata</taxon>
        <taxon>Vertebrata</taxon>
        <taxon>Euteleostomi</taxon>
        <taxon>Actinopterygii</taxon>
        <taxon>Neopterygii</taxon>
        <taxon>Teleostei</taxon>
        <taxon>Anguilliformes</taxon>
        <taxon>Anguillidae</taxon>
        <taxon>Anguilla</taxon>
    </lineage>
</organism>
<evidence type="ECO:0000313" key="1">
    <source>
        <dbReference type="EMBL" id="JAH18315.1"/>
    </source>
</evidence>
<sequence>MTGELHFSHTHPQTHTHTYICIESSNVALRLSHQ</sequence>
<protein>
    <submittedName>
        <fullName evidence="1">Uncharacterized protein</fullName>
    </submittedName>
</protein>
<proteinExistence type="predicted"/>
<accession>A0A0E9QQ18</accession>
<reference evidence="1" key="1">
    <citation type="submission" date="2014-11" db="EMBL/GenBank/DDBJ databases">
        <authorList>
            <person name="Amaro Gonzalez C."/>
        </authorList>
    </citation>
    <scope>NUCLEOTIDE SEQUENCE</scope>
</reference>
<reference evidence="1" key="2">
    <citation type="journal article" date="2015" name="Fish Shellfish Immunol.">
        <title>Early steps in the European eel (Anguilla anguilla)-Vibrio vulnificus interaction in the gills: Role of the RtxA13 toxin.</title>
        <authorList>
            <person name="Callol A."/>
            <person name="Pajuelo D."/>
            <person name="Ebbesson L."/>
            <person name="Teles M."/>
            <person name="MacKenzie S."/>
            <person name="Amaro C."/>
        </authorList>
    </citation>
    <scope>NUCLEOTIDE SEQUENCE</scope>
</reference>
<name>A0A0E9QQ18_ANGAN</name>
<dbReference type="AlphaFoldDB" id="A0A0E9QQ18"/>